<dbReference type="AlphaFoldDB" id="A0AA39LMH7"/>
<feature type="signal peptide" evidence="2">
    <location>
        <begin position="1"/>
        <end position="17"/>
    </location>
</feature>
<dbReference type="Proteomes" id="UP001175271">
    <property type="component" value="Unassembled WGS sequence"/>
</dbReference>
<feature type="transmembrane region" description="Helical" evidence="1">
    <location>
        <begin position="148"/>
        <end position="173"/>
    </location>
</feature>
<keyword evidence="1" id="KW-0812">Transmembrane</keyword>
<sequence length="192" mass="21774">MNRFAFVTLLLFGVAEAADDFLHGCSSHCQLSDSDLACWNKTNTFFERATLSLMRQYVNAQVRRVQYFQNHQMGVDYKQMGEETVGRWSKENPANIEDENGMTNAKLYKAVAGGLMEAVESQVQDLKGKAPKRVIRCPAGCEKTSRHWMWMFIGSAIVTGILTTLLVTIVCLLDYRDRKTSMLEEAKEMLSK</sequence>
<protein>
    <submittedName>
        <fullName evidence="3">Uncharacterized protein</fullName>
    </submittedName>
</protein>
<evidence type="ECO:0000256" key="1">
    <source>
        <dbReference type="SAM" id="Phobius"/>
    </source>
</evidence>
<evidence type="ECO:0000313" key="4">
    <source>
        <dbReference type="Proteomes" id="UP001175271"/>
    </source>
</evidence>
<proteinExistence type="predicted"/>
<keyword evidence="4" id="KW-1185">Reference proteome</keyword>
<dbReference type="EMBL" id="JAUCMV010000004">
    <property type="protein sequence ID" value="KAK0402797.1"/>
    <property type="molecule type" value="Genomic_DNA"/>
</dbReference>
<comment type="caution">
    <text evidence="3">The sequence shown here is derived from an EMBL/GenBank/DDBJ whole genome shotgun (WGS) entry which is preliminary data.</text>
</comment>
<reference evidence="3" key="1">
    <citation type="submission" date="2023-06" db="EMBL/GenBank/DDBJ databases">
        <title>Genomic analysis of the entomopathogenic nematode Steinernema hermaphroditum.</title>
        <authorList>
            <person name="Schwarz E.M."/>
            <person name="Heppert J.K."/>
            <person name="Baniya A."/>
            <person name="Schwartz H.T."/>
            <person name="Tan C.-H."/>
            <person name="Antoshechkin I."/>
            <person name="Sternberg P.W."/>
            <person name="Goodrich-Blair H."/>
            <person name="Dillman A.R."/>
        </authorList>
    </citation>
    <scope>NUCLEOTIDE SEQUENCE</scope>
    <source>
        <strain evidence="3">PS9179</strain>
        <tissue evidence="3">Whole animal</tissue>
    </source>
</reference>
<evidence type="ECO:0000313" key="3">
    <source>
        <dbReference type="EMBL" id="KAK0402797.1"/>
    </source>
</evidence>
<keyword evidence="1" id="KW-0472">Membrane</keyword>
<feature type="chain" id="PRO_5041452931" evidence="2">
    <location>
        <begin position="18"/>
        <end position="192"/>
    </location>
</feature>
<accession>A0AA39LMH7</accession>
<organism evidence="3 4">
    <name type="scientific">Steinernema hermaphroditum</name>
    <dbReference type="NCBI Taxonomy" id="289476"/>
    <lineage>
        <taxon>Eukaryota</taxon>
        <taxon>Metazoa</taxon>
        <taxon>Ecdysozoa</taxon>
        <taxon>Nematoda</taxon>
        <taxon>Chromadorea</taxon>
        <taxon>Rhabditida</taxon>
        <taxon>Tylenchina</taxon>
        <taxon>Panagrolaimomorpha</taxon>
        <taxon>Strongyloidoidea</taxon>
        <taxon>Steinernematidae</taxon>
        <taxon>Steinernema</taxon>
    </lineage>
</organism>
<evidence type="ECO:0000256" key="2">
    <source>
        <dbReference type="SAM" id="SignalP"/>
    </source>
</evidence>
<gene>
    <name evidence="3" type="ORF">QR680_016537</name>
</gene>
<name>A0AA39LMH7_9BILA</name>
<keyword evidence="1" id="KW-1133">Transmembrane helix</keyword>
<keyword evidence="2" id="KW-0732">Signal</keyword>